<reference evidence="2 3" key="1">
    <citation type="journal article" date="2019" name="Nat. Ecol. Evol.">
        <title>Megaphylogeny resolves global patterns of mushroom evolution.</title>
        <authorList>
            <person name="Varga T."/>
            <person name="Krizsan K."/>
            <person name="Foldi C."/>
            <person name="Dima B."/>
            <person name="Sanchez-Garcia M."/>
            <person name="Sanchez-Ramirez S."/>
            <person name="Szollosi G.J."/>
            <person name="Szarkandi J.G."/>
            <person name="Papp V."/>
            <person name="Albert L."/>
            <person name="Andreopoulos W."/>
            <person name="Angelini C."/>
            <person name="Antonin V."/>
            <person name="Barry K.W."/>
            <person name="Bougher N.L."/>
            <person name="Buchanan P."/>
            <person name="Buyck B."/>
            <person name="Bense V."/>
            <person name="Catcheside P."/>
            <person name="Chovatia M."/>
            <person name="Cooper J."/>
            <person name="Damon W."/>
            <person name="Desjardin D."/>
            <person name="Finy P."/>
            <person name="Geml J."/>
            <person name="Haridas S."/>
            <person name="Hughes K."/>
            <person name="Justo A."/>
            <person name="Karasinski D."/>
            <person name="Kautmanova I."/>
            <person name="Kiss B."/>
            <person name="Kocsube S."/>
            <person name="Kotiranta H."/>
            <person name="LaButti K.M."/>
            <person name="Lechner B.E."/>
            <person name="Liimatainen K."/>
            <person name="Lipzen A."/>
            <person name="Lukacs Z."/>
            <person name="Mihaltcheva S."/>
            <person name="Morgado L.N."/>
            <person name="Niskanen T."/>
            <person name="Noordeloos M.E."/>
            <person name="Ohm R.A."/>
            <person name="Ortiz-Santana B."/>
            <person name="Ovrebo C."/>
            <person name="Racz N."/>
            <person name="Riley R."/>
            <person name="Savchenko A."/>
            <person name="Shiryaev A."/>
            <person name="Soop K."/>
            <person name="Spirin V."/>
            <person name="Szebenyi C."/>
            <person name="Tomsovsky M."/>
            <person name="Tulloss R.E."/>
            <person name="Uehling J."/>
            <person name="Grigoriev I.V."/>
            <person name="Vagvolgyi C."/>
            <person name="Papp T."/>
            <person name="Martin F.M."/>
            <person name="Miettinen O."/>
            <person name="Hibbett D.S."/>
            <person name="Nagy L.G."/>
        </authorList>
    </citation>
    <scope>NUCLEOTIDE SEQUENCE [LARGE SCALE GENOMIC DNA]</scope>
    <source>
        <strain evidence="2 3">CBS 962.96</strain>
    </source>
</reference>
<evidence type="ECO:0000256" key="1">
    <source>
        <dbReference type="SAM" id="Phobius"/>
    </source>
</evidence>
<keyword evidence="1" id="KW-0812">Transmembrane</keyword>
<proteinExistence type="predicted"/>
<evidence type="ECO:0000313" key="2">
    <source>
        <dbReference type="EMBL" id="THU75910.1"/>
    </source>
</evidence>
<dbReference type="EMBL" id="ML181393">
    <property type="protein sequence ID" value="THU75910.1"/>
    <property type="molecule type" value="Genomic_DNA"/>
</dbReference>
<evidence type="ECO:0000313" key="3">
    <source>
        <dbReference type="Proteomes" id="UP000297245"/>
    </source>
</evidence>
<keyword evidence="1" id="KW-0472">Membrane</keyword>
<accession>A0A4S8KKA9</accession>
<protein>
    <submittedName>
        <fullName evidence="2">Uncharacterized protein</fullName>
    </submittedName>
</protein>
<dbReference type="AlphaFoldDB" id="A0A4S8KKA9"/>
<feature type="transmembrane region" description="Helical" evidence="1">
    <location>
        <begin position="23"/>
        <end position="43"/>
    </location>
</feature>
<organism evidence="2 3">
    <name type="scientific">Dendrothele bispora (strain CBS 962.96)</name>
    <dbReference type="NCBI Taxonomy" id="1314807"/>
    <lineage>
        <taxon>Eukaryota</taxon>
        <taxon>Fungi</taxon>
        <taxon>Dikarya</taxon>
        <taxon>Basidiomycota</taxon>
        <taxon>Agaricomycotina</taxon>
        <taxon>Agaricomycetes</taxon>
        <taxon>Agaricomycetidae</taxon>
        <taxon>Agaricales</taxon>
        <taxon>Agaricales incertae sedis</taxon>
        <taxon>Dendrothele</taxon>
    </lineage>
</organism>
<keyword evidence="1" id="KW-1133">Transmembrane helix</keyword>
<dbReference type="Proteomes" id="UP000297245">
    <property type="component" value="Unassembled WGS sequence"/>
</dbReference>
<keyword evidence="3" id="KW-1185">Reference proteome</keyword>
<gene>
    <name evidence="2" type="ORF">K435DRAFT_813921</name>
</gene>
<sequence>MVFLILGGVYEEVLLVETVMRHFVYTLAVWFLIFVHPVIFFDLENPLKKFCFPRRWNDSGWICMSEVSSKDLAAQKSKPVKTPKITKDSSSIKAGYLFIMFFWTTNCPMSLNNREKTRSTTTVKRLDTLHSTVSEFNKDTGFKHTVASAAELWAGPMKQRIASGLKYRVASKPASKQPEKRIQTKGVMSSTFPRRSRRLAGKAITDENKELEQNETGEAWIQGKSGSLYRMQSID</sequence>
<name>A0A4S8KKA9_DENBC</name>